<evidence type="ECO:0000313" key="4">
    <source>
        <dbReference type="RefSeq" id="XP_058982822.1"/>
    </source>
</evidence>
<dbReference type="PROSITE" id="PS50878">
    <property type="entry name" value="RT_POL"/>
    <property type="match status" value="1"/>
</dbReference>
<evidence type="ECO:0000313" key="6">
    <source>
        <dbReference type="RefSeq" id="XP_058983156.1"/>
    </source>
</evidence>
<evidence type="ECO:0000259" key="1">
    <source>
        <dbReference type="PROSITE" id="PS50878"/>
    </source>
</evidence>
<dbReference type="RefSeq" id="XP_058983156.1">
    <property type="nucleotide sequence ID" value="XM_059127173.1"/>
</dbReference>
<dbReference type="CDD" id="cd10442">
    <property type="entry name" value="GIY-YIG_PLEs"/>
    <property type="match status" value="1"/>
</dbReference>
<sequence length="844" mass="99131">MFITNGEPAEIKNKMIYKQLKTDNKVRYNINKHKNVKVRVTKIKSSITFLIRCRNMGIIPKFIKNSIKNVHRIFIASYHNHHIQSTLKSYIENFEGKILNLVIKQKHEELKYNNKILSDIENKLNDNLSHEERQQFQFNENIIITGTQKKHDEIHKNKFNKLQEELTKELNIKHNDNWFVNKTNKTFPDDIKWLLSLGDKHCLPTRRTHFPLFKYIADAEDLIQTNNDKEQQEMGRTKLTNMLETHMNRSRESNRDKYMIGTVERTRKFLNQNKDIIILNADKGNVTVAMNKNDYKERMSNLLSDMMTYQRINKDPTSNLQKKNNDIVEELFKNNIISTIEKKRLKTEIAIAPRIYGLPKIHKDGYPLRPICSSINSPSIKLCKYIVNILNNLTTKSVYNVRDSVQFRDKIKNLTVNNNEKMVSFDVVSLFPSIPVELGLNIIEERWEEIEQYTNITKDMFLNIVKFCIKDNRYFKFDDKIYKQKAGLPMGSPASPIIADLVMESLLNESLQRLQSKPKILTKYVDDLFLIIREDAIQETLTVLNSFNKNIKFTLEEECDGKIPYLDTLVIRNADNTININWYQKPTASGRIINYYSKHTKRTIINTAKNLINRVLTISDEQFHFQNKLKIKDILINNNFPLHITKSLIENYYKNKHSSRDSQKTDPPKIYKSLIYLPNISERLEKSEIYDKNKYTIAHSSHNTTKSLFTNMKSKIPKMDKHNVVYKIECGGNKEESCGKHYVGTTKNKLKTRMSAHKSDIKLRNNNSIQKTALAEHCKQYNHTPKIDDVRVLQTEHHYNKRLTIEMLHINSLSTTKRINSKADTDNTAYCYRHLTKRDRAICK</sequence>
<accession>A0ABM3VAN3</accession>
<evidence type="ECO:0000313" key="3">
    <source>
        <dbReference type="RefSeq" id="XP_058982821.1"/>
    </source>
</evidence>
<organism evidence="2 4">
    <name type="scientific">Musca domestica</name>
    <name type="common">House fly</name>
    <dbReference type="NCBI Taxonomy" id="7370"/>
    <lineage>
        <taxon>Eukaryota</taxon>
        <taxon>Metazoa</taxon>
        <taxon>Ecdysozoa</taxon>
        <taxon>Arthropoda</taxon>
        <taxon>Hexapoda</taxon>
        <taxon>Insecta</taxon>
        <taxon>Pterygota</taxon>
        <taxon>Neoptera</taxon>
        <taxon>Endopterygota</taxon>
        <taxon>Diptera</taxon>
        <taxon>Brachycera</taxon>
        <taxon>Muscomorpha</taxon>
        <taxon>Muscoidea</taxon>
        <taxon>Muscidae</taxon>
        <taxon>Musca</taxon>
    </lineage>
</organism>
<protein>
    <submittedName>
        <fullName evidence="3">Uncharacterized protein LOC131804255</fullName>
    </submittedName>
    <submittedName>
        <fullName evidence="4 5">Uncharacterized protein LOC131804256 isoform X1</fullName>
    </submittedName>
    <submittedName>
        <fullName evidence="6">Uncharacterized protein LOC131804351 isoform X1</fullName>
    </submittedName>
</protein>
<dbReference type="SUPFAM" id="SSF56672">
    <property type="entry name" value="DNA/RNA polymerases"/>
    <property type="match status" value="1"/>
</dbReference>
<reference evidence="3 4" key="1">
    <citation type="submission" date="2025-05" db="UniProtKB">
        <authorList>
            <consortium name="RefSeq"/>
        </authorList>
    </citation>
    <scope>IDENTIFICATION</scope>
    <source>
        <strain evidence="3 4">Aabys</strain>
        <tissue evidence="3 4">Whole body</tissue>
    </source>
</reference>
<dbReference type="Proteomes" id="UP001652621">
    <property type="component" value="Unplaced"/>
</dbReference>
<dbReference type="CDD" id="cd00304">
    <property type="entry name" value="RT_like"/>
    <property type="match status" value="1"/>
</dbReference>
<proteinExistence type="predicted"/>
<evidence type="ECO:0000313" key="2">
    <source>
        <dbReference type="Proteomes" id="UP001652621"/>
    </source>
</evidence>
<dbReference type="Pfam" id="PF26215">
    <property type="entry name" value="HTH_animal"/>
    <property type="match status" value="1"/>
</dbReference>
<dbReference type="RefSeq" id="XP_058982823.1">
    <property type="nucleotide sequence ID" value="XM_059126840.1"/>
</dbReference>
<dbReference type="InterPro" id="IPR000477">
    <property type="entry name" value="RT_dom"/>
</dbReference>
<dbReference type="RefSeq" id="XP_058982822.1">
    <property type="nucleotide sequence ID" value="XM_059126839.1"/>
</dbReference>
<dbReference type="RefSeq" id="XP_058982821.1">
    <property type="nucleotide sequence ID" value="XM_059126838.1"/>
</dbReference>
<dbReference type="Pfam" id="PF00078">
    <property type="entry name" value="RVT_1"/>
    <property type="match status" value="1"/>
</dbReference>
<dbReference type="PANTHER" id="PTHR21301">
    <property type="entry name" value="REVERSE TRANSCRIPTASE"/>
    <property type="match status" value="1"/>
</dbReference>
<dbReference type="InterPro" id="IPR043502">
    <property type="entry name" value="DNA/RNA_pol_sf"/>
</dbReference>
<evidence type="ECO:0000313" key="5">
    <source>
        <dbReference type="RefSeq" id="XP_058982823.1"/>
    </source>
</evidence>
<dbReference type="GeneID" id="131804256"/>
<gene>
    <name evidence="4 5" type="primary">LOC131804256</name>
    <name evidence="3" type="synonym">LOC131804255</name>
    <name evidence="6" type="synonym">LOC131804351</name>
</gene>
<dbReference type="InterPro" id="IPR058912">
    <property type="entry name" value="HTH_animal"/>
</dbReference>
<feature type="domain" description="Reverse transcriptase" evidence="1">
    <location>
        <begin position="339"/>
        <end position="593"/>
    </location>
</feature>
<keyword evidence="2" id="KW-1185">Reference proteome</keyword>
<dbReference type="PANTHER" id="PTHR21301:SF10">
    <property type="entry name" value="REVERSE TRANSCRIPTASE DOMAIN-CONTAINING PROTEIN"/>
    <property type="match status" value="1"/>
</dbReference>
<name>A0ABM3VAN3_MUSDO</name>